<evidence type="ECO:0000313" key="11">
    <source>
        <dbReference type="EMBL" id="SYW75429.1"/>
    </source>
</evidence>
<dbReference type="PRINTS" id="PR00900">
    <property type="entry name" value="PHEROMONEAR"/>
</dbReference>
<organism evidence="11 12">
    <name type="scientific">Ustilago bromivora</name>
    <dbReference type="NCBI Taxonomy" id="307758"/>
    <lineage>
        <taxon>Eukaryota</taxon>
        <taxon>Fungi</taxon>
        <taxon>Dikarya</taxon>
        <taxon>Basidiomycota</taxon>
        <taxon>Ustilaginomycotina</taxon>
        <taxon>Ustilaginomycetes</taxon>
        <taxon>Ustilaginales</taxon>
        <taxon>Ustilaginaceae</taxon>
        <taxon>Ustilago</taxon>
    </lineage>
</organism>
<keyword evidence="5 10" id="KW-1133">Transmembrane helix</keyword>
<dbReference type="InterPro" id="IPR001499">
    <property type="entry name" value="GPCR_STE3"/>
</dbReference>
<name>A0A8H8QHH4_9BASI</name>
<comment type="caution">
    <text evidence="11">The sequence shown here is derived from an EMBL/GenBank/DDBJ whole genome shotgun (WGS) entry which is preliminary data.</text>
</comment>
<evidence type="ECO:0000313" key="12">
    <source>
        <dbReference type="Proteomes" id="UP000658997"/>
    </source>
</evidence>
<feature type="transmembrane region" description="Helical" evidence="10">
    <location>
        <begin position="207"/>
        <end position="233"/>
    </location>
</feature>
<evidence type="ECO:0000256" key="2">
    <source>
        <dbReference type="ARBA" id="ARBA00011085"/>
    </source>
</evidence>
<evidence type="ECO:0000256" key="7">
    <source>
        <dbReference type="ARBA" id="ARBA00023136"/>
    </source>
</evidence>
<keyword evidence="9" id="KW-0807">Transducer</keyword>
<evidence type="ECO:0000256" key="5">
    <source>
        <dbReference type="ARBA" id="ARBA00022989"/>
    </source>
</evidence>
<dbReference type="GO" id="GO:0000750">
    <property type="term" value="P:pheromone-dependent signal transduction involved in conjugation with cellular fusion"/>
    <property type="evidence" value="ECO:0007669"/>
    <property type="project" value="TreeGrafter"/>
</dbReference>
<dbReference type="GO" id="GO:0005886">
    <property type="term" value="C:plasma membrane"/>
    <property type="evidence" value="ECO:0007669"/>
    <property type="project" value="TreeGrafter"/>
</dbReference>
<evidence type="ECO:0000256" key="4">
    <source>
        <dbReference type="ARBA" id="ARBA00022692"/>
    </source>
</evidence>
<dbReference type="AlphaFoldDB" id="A0A8H8QHH4"/>
<dbReference type="PANTHER" id="PTHR28097:SF1">
    <property type="entry name" value="PHEROMONE A FACTOR RECEPTOR"/>
    <property type="match status" value="1"/>
</dbReference>
<evidence type="ECO:0000256" key="1">
    <source>
        <dbReference type="ARBA" id="ARBA00004141"/>
    </source>
</evidence>
<evidence type="ECO:0000256" key="6">
    <source>
        <dbReference type="ARBA" id="ARBA00023040"/>
    </source>
</evidence>
<evidence type="ECO:0000256" key="9">
    <source>
        <dbReference type="ARBA" id="ARBA00023224"/>
    </source>
</evidence>
<keyword evidence="4 10" id="KW-0812">Transmembrane</keyword>
<dbReference type="CDD" id="cd14966">
    <property type="entry name" value="7tmD_STE3"/>
    <property type="match status" value="1"/>
</dbReference>
<comment type="similarity">
    <text evidence="2">Belongs to the G-protein coupled receptor 4 family.</text>
</comment>
<feature type="transmembrane region" description="Helical" evidence="10">
    <location>
        <begin position="163"/>
        <end position="186"/>
    </location>
</feature>
<feature type="transmembrane region" description="Helical" evidence="10">
    <location>
        <begin position="274"/>
        <end position="292"/>
    </location>
</feature>
<comment type="subcellular location">
    <subcellularLocation>
        <location evidence="1">Membrane</location>
        <topology evidence="1">Multi-pass membrane protein</topology>
    </subcellularLocation>
</comment>
<evidence type="ECO:0000256" key="8">
    <source>
        <dbReference type="ARBA" id="ARBA00023170"/>
    </source>
</evidence>
<dbReference type="EMBL" id="ULHB01000007">
    <property type="protein sequence ID" value="SYW75429.1"/>
    <property type="molecule type" value="Genomic_DNA"/>
</dbReference>
<feature type="transmembrane region" description="Helical" evidence="10">
    <location>
        <begin position="7"/>
        <end position="29"/>
    </location>
</feature>
<dbReference type="PRINTS" id="PR00899">
    <property type="entry name" value="GPCRSTE3"/>
</dbReference>
<dbReference type="GO" id="GO:0004933">
    <property type="term" value="F:mating-type a-factor pheromone receptor activity"/>
    <property type="evidence" value="ECO:0007669"/>
    <property type="project" value="InterPro"/>
</dbReference>
<keyword evidence="3" id="KW-0589">Pheromone response</keyword>
<accession>A0A8H8QHH4</accession>
<proteinExistence type="inferred from homology"/>
<reference evidence="11" key="1">
    <citation type="submission" date="2018-08" db="EMBL/GenBank/DDBJ databases">
        <authorList>
            <person name="Guldener U."/>
        </authorList>
    </citation>
    <scope>NUCLEOTIDE SEQUENCE</scope>
    <source>
        <strain evidence="11">UB2</strain>
    </source>
</reference>
<keyword evidence="8 11" id="KW-0675">Receptor</keyword>
<feature type="transmembrane region" description="Helical" evidence="10">
    <location>
        <begin position="35"/>
        <end position="57"/>
    </location>
</feature>
<evidence type="ECO:0000256" key="3">
    <source>
        <dbReference type="ARBA" id="ARBA00022507"/>
    </source>
</evidence>
<keyword evidence="6" id="KW-0297">G-protein coupled receptor</keyword>
<dbReference type="InterPro" id="IPR001546">
    <property type="entry name" value="GPCR_Pheromne_A_rcpt"/>
</dbReference>
<dbReference type="Pfam" id="PF02076">
    <property type="entry name" value="STE3"/>
    <property type="match status" value="1"/>
</dbReference>
<gene>
    <name evidence="11" type="ORF">UBRO2_00663</name>
</gene>
<dbReference type="PANTHER" id="PTHR28097">
    <property type="entry name" value="PHEROMONE A FACTOR RECEPTOR"/>
    <property type="match status" value="1"/>
</dbReference>
<protein>
    <submittedName>
        <fullName evidence="11">Probable Pheromone receptor a2</fullName>
    </submittedName>
</protein>
<feature type="transmembrane region" description="Helical" evidence="10">
    <location>
        <begin position="114"/>
        <end position="135"/>
    </location>
</feature>
<dbReference type="Proteomes" id="UP000658997">
    <property type="component" value="Unassembled WGS sequence"/>
</dbReference>
<keyword evidence="12" id="KW-1185">Reference proteome</keyword>
<sequence>MFSTAENAIYGVLCLITACLSISSLPVHVRAGNTGVILMMSWCFVGLFNKGVNALAFNHRLNISWNFGCDVSAVVERIWQLGLCCSSLCVLQRLESIASLRQAHSTCTDRRRRVCFDIAVGLGIPFLQIPLFFVVQPYRLDVVEDLGCSAPIYNSVPALFVYYFWRLFVSVLCSIYAALILRWFILRRLQFSAALSSQHSGLSQKKYFRLFALALCEATLIAVAQLYLLFAALRITGLLPYPSWEYVHSGFATINLVPMDRSGASSSTLTSLEVFRWFTLSPGIVLFVFFGLTEDAKSAYIGLWQAIKRLRFKVRPRKECGLTEGPTGFQDTSLDLDDLREQSCKVSVVVHKDVTVL</sequence>
<keyword evidence="7 10" id="KW-0472">Membrane</keyword>
<evidence type="ECO:0000256" key="10">
    <source>
        <dbReference type="SAM" id="Phobius"/>
    </source>
</evidence>